<dbReference type="Proteomes" id="UP000813462">
    <property type="component" value="Unassembled WGS sequence"/>
</dbReference>
<protein>
    <submittedName>
        <fullName evidence="2">Uncharacterized protein</fullName>
    </submittedName>
</protein>
<dbReference type="EMBL" id="JAEACU010000004">
    <property type="protein sequence ID" value="KAH7532406.1"/>
    <property type="molecule type" value="Genomic_DNA"/>
</dbReference>
<dbReference type="AlphaFoldDB" id="A0A978VH37"/>
<feature type="region of interest" description="Disordered" evidence="1">
    <location>
        <begin position="35"/>
        <end position="63"/>
    </location>
</feature>
<evidence type="ECO:0000313" key="2">
    <source>
        <dbReference type="EMBL" id="KAH7532406.1"/>
    </source>
</evidence>
<dbReference type="PANTHER" id="PTHR34278:SF1">
    <property type="entry name" value="PROTEIN THI031, PUTATIVE-RELATED"/>
    <property type="match status" value="1"/>
</dbReference>
<organism evidence="2 3">
    <name type="scientific">Ziziphus jujuba var. spinosa</name>
    <dbReference type="NCBI Taxonomy" id="714518"/>
    <lineage>
        <taxon>Eukaryota</taxon>
        <taxon>Viridiplantae</taxon>
        <taxon>Streptophyta</taxon>
        <taxon>Embryophyta</taxon>
        <taxon>Tracheophyta</taxon>
        <taxon>Spermatophyta</taxon>
        <taxon>Magnoliopsida</taxon>
        <taxon>eudicotyledons</taxon>
        <taxon>Gunneridae</taxon>
        <taxon>Pentapetalae</taxon>
        <taxon>rosids</taxon>
        <taxon>fabids</taxon>
        <taxon>Rosales</taxon>
        <taxon>Rhamnaceae</taxon>
        <taxon>Paliureae</taxon>
        <taxon>Ziziphus</taxon>
    </lineage>
</organism>
<proteinExistence type="predicted"/>
<accession>A0A978VH37</accession>
<gene>
    <name evidence="2" type="ORF">FEM48_Zijuj04G0016200</name>
</gene>
<name>A0A978VH37_ZIZJJ</name>
<reference evidence="2" key="1">
    <citation type="journal article" date="2021" name="Front. Plant Sci.">
        <title>Chromosome-Scale Genome Assembly for Chinese Sour Jujube and Insights Into Its Genome Evolution and Domestication Signature.</title>
        <authorList>
            <person name="Shen L.-Y."/>
            <person name="Luo H."/>
            <person name="Wang X.-L."/>
            <person name="Wang X.-M."/>
            <person name="Qiu X.-J."/>
            <person name="Liu H."/>
            <person name="Zhou S.-S."/>
            <person name="Jia K.-H."/>
            <person name="Nie S."/>
            <person name="Bao Y.-T."/>
            <person name="Zhang R.-G."/>
            <person name="Yun Q.-Z."/>
            <person name="Chai Y.-H."/>
            <person name="Lu J.-Y."/>
            <person name="Li Y."/>
            <person name="Zhao S.-W."/>
            <person name="Mao J.-F."/>
            <person name="Jia S.-G."/>
            <person name="Mao Y.-M."/>
        </authorList>
    </citation>
    <scope>NUCLEOTIDE SEQUENCE</scope>
    <source>
        <strain evidence="2">AT0</strain>
        <tissue evidence="2">Leaf</tissue>
    </source>
</reference>
<evidence type="ECO:0000256" key="1">
    <source>
        <dbReference type="SAM" id="MobiDB-lite"/>
    </source>
</evidence>
<comment type="caution">
    <text evidence="2">The sequence shown here is derived from an EMBL/GenBank/DDBJ whole genome shotgun (WGS) entry which is preliminary data.</text>
</comment>
<sequence>MKREGRQHGMVRTYWILPSPLKPRPTARFVNHLDYLQQPDCSPKSHPSQPTTPSSPESVARLAAPAVIGTPLARPRTRPKGPKRSDRAMSFQIIGWSLGLAGRV</sequence>
<feature type="compositionally biased region" description="Low complexity" evidence="1">
    <location>
        <begin position="42"/>
        <end position="58"/>
    </location>
</feature>
<dbReference type="PANTHER" id="PTHR34278">
    <property type="entry name" value="PROTEIN THI031, PUTATIVE-RELATED"/>
    <property type="match status" value="1"/>
</dbReference>
<evidence type="ECO:0000313" key="3">
    <source>
        <dbReference type="Proteomes" id="UP000813462"/>
    </source>
</evidence>